<feature type="compositionally biased region" description="Basic and acidic residues" evidence="1">
    <location>
        <begin position="116"/>
        <end position="131"/>
    </location>
</feature>
<dbReference type="OrthoDB" id="10652395at2759"/>
<proteinExistence type="predicted"/>
<evidence type="ECO:0000313" key="4">
    <source>
        <dbReference type="Proteomes" id="UP000189513"/>
    </source>
</evidence>
<reference evidence="4" key="2">
    <citation type="journal article" date="2017" name="Genome Announc.">
        <title>Genome sequences of Cyberlindnera fabianii 65, Pichia kudriavzevii 129, and Saccharomyces cerevisiae 131 isolated from fermented masau fruits in Zimbabwe.</title>
        <authorList>
            <person name="van Rijswijck I.M.H."/>
            <person name="Derks M.F.L."/>
            <person name="Abee T."/>
            <person name="de Ridder D."/>
            <person name="Smid E.J."/>
        </authorList>
    </citation>
    <scope>NUCLEOTIDE SEQUENCE [LARGE SCALE GENOMIC DNA]</scope>
    <source>
        <strain evidence="4">65</strain>
    </source>
</reference>
<dbReference type="VEuPathDB" id="FungiDB:BON22_2533"/>
<dbReference type="AlphaFoldDB" id="A0A061AST1"/>
<evidence type="ECO:0000313" key="3">
    <source>
        <dbReference type="EMBL" id="ONH67769.1"/>
    </source>
</evidence>
<gene>
    <name evidence="3" type="ORF">BON22_2533</name>
    <name evidence="2" type="ORF">CYFA0S_04e06304g</name>
</gene>
<accession>A0A061AST1</accession>
<name>A0A061AST1_CYBFA</name>
<feature type="compositionally biased region" description="Basic and acidic residues" evidence="1">
    <location>
        <begin position="143"/>
        <end position="158"/>
    </location>
</feature>
<feature type="region of interest" description="Disordered" evidence="1">
    <location>
        <begin position="50"/>
        <end position="79"/>
    </location>
</feature>
<feature type="region of interest" description="Disordered" evidence="1">
    <location>
        <begin position="1"/>
        <end position="37"/>
    </location>
</feature>
<organism evidence="2">
    <name type="scientific">Cyberlindnera fabianii</name>
    <name type="common">Yeast</name>
    <name type="synonym">Hansenula fabianii</name>
    <dbReference type="NCBI Taxonomy" id="36022"/>
    <lineage>
        <taxon>Eukaryota</taxon>
        <taxon>Fungi</taxon>
        <taxon>Dikarya</taxon>
        <taxon>Ascomycota</taxon>
        <taxon>Saccharomycotina</taxon>
        <taxon>Saccharomycetes</taxon>
        <taxon>Phaffomycetales</taxon>
        <taxon>Phaffomycetaceae</taxon>
        <taxon>Cyberlindnera</taxon>
    </lineage>
</organism>
<dbReference type="EMBL" id="LK052889">
    <property type="protein sequence ID" value="CDR40225.1"/>
    <property type="molecule type" value="Genomic_DNA"/>
</dbReference>
<reference evidence="3" key="3">
    <citation type="submission" date="2017-01" db="EMBL/GenBank/DDBJ databases">
        <authorList>
            <person name="Mah S.A."/>
            <person name="Swanson W.J."/>
            <person name="Moy G.W."/>
            <person name="Vacquier V.D."/>
        </authorList>
    </citation>
    <scope>NUCLEOTIDE SEQUENCE [LARGE SCALE GENOMIC DNA]</scope>
    <source>
        <strain evidence="3">65</strain>
    </source>
</reference>
<dbReference type="EMBL" id="MPUK01000004">
    <property type="protein sequence ID" value="ONH67769.1"/>
    <property type="molecule type" value="Genomic_DNA"/>
</dbReference>
<sequence length="600" mass="66214">MSPRKARHQGGDHWPETSSSGITTPPESSDPLSDSQFNYEIQNNWSVIFTDDNNSTDYDVRSNCSSSLDDAAVDNEMDVVSDTDSEYPAFKFLSSRKGVGQSNSTLKPVVETDSQEDSHATLRAATPDKQEGGSYSFPDPLEDSTHHSEPKSTAKDKAPQTSSNRRLAPPPWVDNVKSYFVYAVLGLLVLDRSIQLFDLGLPSSKLFFAPRKDPQLTIEPVTTHVHDNALTVTQIATKTETFFIPDTTTSIETVYKTIAPTLTPSWQLVKQLYANLLTDAKLTGESLWDKGLALGSETSRVASEKLNDIKGSDAAGAAAQWFSGTKHRFWFSGGPFKNNAYSTKLAACTETLKGIEKRIGSHVSGIFRSTQANILDMVGAASRSAASIKENGIHQLYRKYADSHPLAPHLGLVKGVSLGSPAFSQEKLSQMLKELEEHAITGPLKVHAKLRAWLHDLSTYQRLQIAQEGAERVFGFTCQATLRAKENAQSAIDSFVENFIHPATADASHLMFDSPEKLKKAAAKTHKVLDGALKDAMLALETAHNYNVARFWKSSFYSTRDTLNSLSKKPVQVEHCKPRFFGGKACEQETSHEHHDHRRR</sequence>
<evidence type="ECO:0000256" key="1">
    <source>
        <dbReference type="SAM" id="MobiDB-lite"/>
    </source>
</evidence>
<dbReference type="Proteomes" id="UP000189513">
    <property type="component" value="Unassembled WGS sequence"/>
</dbReference>
<evidence type="ECO:0000313" key="2">
    <source>
        <dbReference type="EMBL" id="CDR40225.1"/>
    </source>
</evidence>
<reference evidence="2" key="1">
    <citation type="journal article" date="2014" name="Genome Announc.">
        <title>Genome sequence of the yeast Cyberlindnera fabianii (Hansenula fabianii).</title>
        <authorList>
            <person name="Freel K.C."/>
            <person name="Sarilar V."/>
            <person name="Neuveglise C."/>
            <person name="Devillers H."/>
            <person name="Friedrich A."/>
            <person name="Schacherer J."/>
        </authorList>
    </citation>
    <scope>NUCLEOTIDE SEQUENCE</scope>
    <source>
        <strain evidence="2">YJS4271</strain>
    </source>
</reference>
<feature type="region of interest" description="Disordered" evidence="1">
    <location>
        <begin position="98"/>
        <end position="169"/>
    </location>
</feature>
<keyword evidence="4" id="KW-1185">Reference proteome</keyword>
<protein>
    <submittedName>
        <fullName evidence="2">CYFA0S04e06304g1_1</fullName>
    </submittedName>
    <submittedName>
        <fullName evidence="3">DELLA protein GAIP-B</fullName>
    </submittedName>
</protein>
<feature type="compositionally biased region" description="Polar residues" evidence="1">
    <location>
        <begin position="16"/>
        <end position="37"/>
    </location>
</feature>
<feature type="compositionally biased region" description="Polar residues" evidence="1">
    <location>
        <begin position="50"/>
        <end position="68"/>
    </location>
</feature>